<feature type="compositionally biased region" description="Basic and acidic residues" evidence="1">
    <location>
        <begin position="66"/>
        <end position="77"/>
    </location>
</feature>
<accession>A0A178INX1</accession>
<dbReference type="AlphaFoldDB" id="A0A178INX1"/>
<evidence type="ECO:0000313" key="2">
    <source>
        <dbReference type="EMBL" id="OAM91584.1"/>
    </source>
</evidence>
<proteinExistence type="predicted"/>
<reference evidence="2 3" key="1">
    <citation type="submission" date="2016-01" db="EMBL/GenBank/DDBJ databases">
        <title>High potential of lignocellulose degradation of a new Verrucomicrobia species.</title>
        <authorList>
            <person name="Wang Y."/>
            <person name="Shi Y."/>
            <person name="Qiu Z."/>
            <person name="Liu S."/>
            <person name="Yang H."/>
        </authorList>
    </citation>
    <scope>NUCLEOTIDE SEQUENCE [LARGE SCALE GENOMIC DNA]</scope>
    <source>
        <strain evidence="2 3">TSB47</strain>
    </source>
</reference>
<comment type="caution">
    <text evidence="2">The sequence shown here is derived from an EMBL/GenBank/DDBJ whole genome shotgun (WGS) entry which is preliminary data.</text>
</comment>
<dbReference type="STRING" id="1184151.AW736_02415"/>
<sequence length="142" mass="14236">MIISGLPINSKTGARAARRPRIDGAIGRSGRTGRVPETTGLPLSPAATKSGVSARPLESSGGNGSLKEEKSRCKPDSDPPDAGLRTGALEGLGRGGAAVDVAETAGTKSGDTSGTGNSYVEGTPSNGAVTPDFFPESLPLFK</sequence>
<name>A0A178INX1_9BACT</name>
<keyword evidence="3" id="KW-1185">Reference proteome</keyword>
<feature type="compositionally biased region" description="Polar residues" evidence="1">
    <location>
        <begin position="106"/>
        <end position="128"/>
    </location>
</feature>
<dbReference type="EMBL" id="LRRQ01000019">
    <property type="protein sequence ID" value="OAM91584.1"/>
    <property type="molecule type" value="Genomic_DNA"/>
</dbReference>
<dbReference type="Proteomes" id="UP000078486">
    <property type="component" value="Unassembled WGS sequence"/>
</dbReference>
<feature type="region of interest" description="Disordered" evidence="1">
    <location>
        <begin position="1"/>
        <end position="142"/>
    </location>
</feature>
<evidence type="ECO:0000313" key="3">
    <source>
        <dbReference type="Proteomes" id="UP000078486"/>
    </source>
</evidence>
<evidence type="ECO:0000256" key="1">
    <source>
        <dbReference type="SAM" id="MobiDB-lite"/>
    </source>
</evidence>
<gene>
    <name evidence="2" type="ORF">AW736_02415</name>
</gene>
<organism evidence="2 3">
    <name type="scientific">Termitidicoccus mucosus</name>
    <dbReference type="NCBI Taxonomy" id="1184151"/>
    <lineage>
        <taxon>Bacteria</taxon>
        <taxon>Pseudomonadati</taxon>
        <taxon>Verrucomicrobiota</taxon>
        <taxon>Opitutia</taxon>
        <taxon>Opitutales</taxon>
        <taxon>Opitutaceae</taxon>
        <taxon>Termitidicoccus</taxon>
    </lineage>
</organism>
<protein>
    <submittedName>
        <fullName evidence="2">Uncharacterized protein</fullName>
    </submittedName>
</protein>